<reference evidence="2" key="1">
    <citation type="submission" date="2019-03" db="EMBL/GenBank/DDBJ databases">
        <title>Long read genome sequence of the mycoparasitic Pythium oligandrum ATCC 38472 isolated from sugarbeet rhizosphere.</title>
        <authorList>
            <person name="Gaulin E."/>
        </authorList>
    </citation>
    <scope>NUCLEOTIDE SEQUENCE</scope>
    <source>
        <strain evidence="2">ATCC 38472_TT</strain>
    </source>
</reference>
<feature type="compositionally biased region" description="Acidic residues" evidence="1">
    <location>
        <begin position="439"/>
        <end position="451"/>
    </location>
</feature>
<feature type="compositionally biased region" description="Polar residues" evidence="1">
    <location>
        <begin position="419"/>
        <end position="428"/>
    </location>
</feature>
<comment type="caution">
    <text evidence="2">The sequence shown here is derived from an EMBL/GenBank/DDBJ whole genome shotgun (WGS) entry which is preliminary data.</text>
</comment>
<evidence type="ECO:0000256" key="1">
    <source>
        <dbReference type="SAM" id="MobiDB-lite"/>
    </source>
</evidence>
<dbReference type="Proteomes" id="UP000794436">
    <property type="component" value="Unassembled WGS sequence"/>
</dbReference>
<feature type="compositionally biased region" description="Acidic residues" evidence="1">
    <location>
        <begin position="226"/>
        <end position="236"/>
    </location>
</feature>
<organism evidence="2 3">
    <name type="scientific">Pythium oligandrum</name>
    <name type="common">Mycoparasitic fungus</name>
    <dbReference type="NCBI Taxonomy" id="41045"/>
    <lineage>
        <taxon>Eukaryota</taxon>
        <taxon>Sar</taxon>
        <taxon>Stramenopiles</taxon>
        <taxon>Oomycota</taxon>
        <taxon>Peronosporomycetes</taxon>
        <taxon>Pythiales</taxon>
        <taxon>Pythiaceae</taxon>
        <taxon>Pythium</taxon>
    </lineage>
</organism>
<sequence length="472" mass="51564">MPHEGDFLKHLYYVLTSDDTLRCLTWDLQNAAQFIWHGDGEQEVTEYLQREPDRFGVADVSSFREELVKGGFERVNTAANCHRGQRCVVYRHQDPLALWRATEGVGASNVLGKRKRGLSPRTSPRRDDARKELDYYDEGSMDAPPSIEDANQDGTTGPSTEALRQHWSLPVLRVAIQPKTATTYEFSSIVRDRANGSNVLGATVDEGMVDSGARMSVFRTWKGDDGDQEEKPEESEVYAQRCDGQKAEADGEKVDDDTSLSKAAEGTATACSIRSILSLPPSVIDCPASPLSSVNDDTMSCGTGCTSGDDEDLENHPSMFMPPLTHEQISAFLSKKGPPTLHPGFMPRRVPEGHTVTTSTGERIVLAPWHSRNIPGTPGGNGDLEQKGPVPVVDLNAEKFKVPVDLTYVSALPATSVTGDLFSEGSTDSDGRSLTYFSEDSESNDDGDEDDVDQHWRALEIGVGPIIADTLR</sequence>
<feature type="region of interest" description="Disordered" evidence="1">
    <location>
        <begin position="419"/>
        <end position="451"/>
    </location>
</feature>
<evidence type="ECO:0008006" key="4">
    <source>
        <dbReference type="Google" id="ProtNLM"/>
    </source>
</evidence>
<evidence type="ECO:0000313" key="3">
    <source>
        <dbReference type="Proteomes" id="UP000794436"/>
    </source>
</evidence>
<dbReference type="AlphaFoldDB" id="A0A8K1CM88"/>
<name>A0A8K1CM88_PYTOL</name>
<feature type="compositionally biased region" description="Basic and acidic residues" evidence="1">
    <location>
        <begin position="124"/>
        <end position="134"/>
    </location>
</feature>
<protein>
    <recommendedName>
        <fullName evidence="4">HSF-type DNA-binding domain-containing protein</fullName>
    </recommendedName>
</protein>
<gene>
    <name evidence="2" type="ORF">Poli38472_008301</name>
</gene>
<accession>A0A8K1CM88</accession>
<feature type="compositionally biased region" description="Basic and acidic residues" evidence="1">
    <location>
        <begin position="243"/>
        <end position="252"/>
    </location>
</feature>
<feature type="region of interest" description="Disordered" evidence="1">
    <location>
        <begin position="221"/>
        <end position="257"/>
    </location>
</feature>
<proteinExistence type="predicted"/>
<evidence type="ECO:0000313" key="2">
    <source>
        <dbReference type="EMBL" id="TMW65659.1"/>
    </source>
</evidence>
<feature type="region of interest" description="Disordered" evidence="1">
    <location>
        <begin position="111"/>
        <end position="160"/>
    </location>
</feature>
<dbReference type="EMBL" id="SPLM01000037">
    <property type="protein sequence ID" value="TMW65659.1"/>
    <property type="molecule type" value="Genomic_DNA"/>
</dbReference>
<keyword evidence="3" id="KW-1185">Reference proteome</keyword>